<evidence type="ECO:0000313" key="3">
    <source>
        <dbReference type="Proteomes" id="UP001500929"/>
    </source>
</evidence>
<proteinExistence type="predicted"/>
<dbReference type="EMBL" id="BAAAQY010000021">
    <property type="protein sequence ID" value="GAA2250593.1"/>
    <property type="molecule type" value="Genomic_DNA"/>
</dbReference>
<evidence type="ECO:0000313" key="2">
    <source>
        <dbReference type="EMBL" id="GAA2250593.1"/>
    </source>
</evidence>
<feature type="transmembrane region" description="Helical" evidence="1">
    <location>
        <begin position="12"/>
        <end position="31"/>
    </location>
</feature>
<keyword evidence="3" id="KW-1185">Reference proteome</keyword>
<protein>
    <submittedName>
        <fullName evidence="2">Uncharacterized protein</fullName>
    </submittedName>
</protein>
<keyword evidence="1" id="KW-0472">Membrane</keyword>
<keyword evidence="1" id="KW-1133">Transmembrane helix</keyword>
<reference evidence="2 3" key="1">
    <citation type="journal article" date="2019" name="Int. J. Syst. Evol. Microbiol.">
        <title>The Global Catalogue of Microorganisms (GCM) 10K type strain sequencing project: providing services to taxonomists for standard genome sequencing and annotation.</title>
        <authorList>
            <consortium name="The Broad Institute Genomics Platform"/>
            <consortium name="The Broad Institute Genome Sequencing Center for Infectious Disease"/>
            <person name="Wu L."/>
            <person name="Ma J."/>
        </authorList>
    </citation>
    <scope>NUCLEOTIDE SEQUENCE [LARGE SCALE GENOMIC DNA]</scope>
    <source>
        <strain evidence="2 3">JCM 16117</strain>
    </source>
</reference>
<gene>
    <name evidence="2" type="ORF">GCM10009851_40140</name>
</gene>
<accession>A0ABN3E7Y9</accession>
<evidence type="ECO:0000256" key="1">
    <source>
        <dbReference type="SAM" id="Phobius"/>
    </source>
</evidence>
<sequence>MLDLLLEKLGEVNPNILIALVLAPLVYITILGKSDKPAKRITIIVKGFANLLRRTPKA</sequence>
<organism evidence="2 3">
    <name type="scientific">Herbiconiux moechotypicola</name>
    <dbReference type="NCBI Taxonomy" id="637393"/>
    <lineage>
        <taxon>Bacteria</taxon>
        <taxon>Bacillati</taxon>
        <taxon>Actinomycetota</taxon>
        <taxon>Actinomycetes</taxon>
        <taxon>Micrococcales</taxon>
        <taxon>Microbacteriaceae</taxon>
        <taxon>Herbiconiux</taxon>
    </lineage>
</organism>
<dbReference type="Proteomes" id="UP001500929">
    <property type="component" value="Unassembled WGS sequence"/>
</dbReference>
<dbReference type="RefSeq" id="WP_259481743.1">
    <property type="nucleotide sequence ID" value="NZ_BAAAQY010000021.1"/>
</dbReference>
<comment type="caution">
    <text evidence="2">The sequence shown here is derived from an EMBL/GenBank/DDBJ whole genome shotgun (WGS) entry which is preliminary data.</text>
</comment>
<name>A0ABN3E7Y9_9MICO</name>
<keyword evidence="1" id="KW-0812">Transmembrane</keyword>